<dbReference type="AlphaFoldDB" id="A0A917S6S2"/>
<sequence>MDRLKQWYHHPVVQWAALTCYYTAILLGLILIYGFTAAHTGTFIYNEF</sequence>
<dbReference type="EMBL" id="BMOK01000010">
    <property type="protein sequence ID" value="GGL58803.1"/>
    <property type="molecule type" value="Genomic_DNA"/>
</dbReference>
<gene>
    <name evidence="2" type="ORF">GCM10007968_23460</name>
</gene>
<accession>A0A917S6S2</accession>
<comment type="caution">
    <text evidence="2">The sequence shown here is derived from an EMBL/GenBank/DDBJ whole genome shotgun (WGS) entry which is preliminary data.</text>
</comment>
<keyword evidence="1" id="KW-1133">Transmembrane helix</keyword>
<evidence type="ECO:0000313" key="2">
    <source>
        <dbReference type="EMBL" id="GGL58803.1"/>
    </source>
</evidence>
<evidence type="ECO:0000313" key="3">
    <source>
        <dbReference type="Proteomes" id="UP000654670"/>
    </source>
</evidence>
<keyword evidence="1" id="KW-0812">Transmembrane</keyword>
<dbReference type="Pfam" id="PF12459">
    <property type="entry name" value="DltX"/>
    <property type="match status" value="1"/>
</dbReference>
<evidence type="ECO:0000256" key="1">
    <source>
        <dbReference type="SAM" id="Phobius"/>
    </source>
</evidence>
<dbReference type="RefSeq" id="WP_188803579.1">
    <property type="nucleotide sequence ID" value="NZ_BMOK01000010.1"/>
</dbReference>
<dbReference type="Proteomes" id="UP000654670">
    <property type="component" value="Unassembled WGS sequence"/>
</dbReference>
<keyword evidence="1" id="KW-0472">Membrane</keyword>
<proteinExistence type="predicted"/>
<organism evidence="2 3">
    <name type="scientific">Sporolactobacillus putidus</name>
    <dbReference type="NCBI Taxonomy" id="492735"/>
    <lineage>
        <taxon>Bacteria</taxon>
        <taxon>Bacillati</taxon>
        <taxon>Bacillota</taxon>
        <taxon>Bacilli</taxon>
        <taxon>Bacillales</taxon>
        <taxon>Sporolactobacillaceae</taxon>
        <taxon>Sporolactobacillus</taxon>
    </lineage>
</organism>
<dbReference type="InterPro" id="IPR021008">
    <property type="entry name" value="DltX"/>
</dbReference>
<keyword evidence="3" id="KW-1185">Reference proteome</keyword>
<feature type="transmembrane region" description="Helical" evidence="1">
    <location>
        <begin position="12"/>
        <end position="35"/>
    </location>
</feature>
<name>A0A917S6S2_9BACL</name>
<protein>
    <submittedName>
        <fullName evidence="2">Cytochrome c553</fullName>
    </submittedName>
</protein>
<reference evidence="2" key="1">
    <citation type="journal article" date="2014" name="Int. J. Syst. Evol. Microbiol.">
        <title>Complete genome sequence of Corynebacterium casei LMG S-19264T (=DSM 44701T), isolated from a smear-ripened cheese.</title>
        <authorList>
            <consortium name="US DOE Joint Genome Institute (JGI-PGF)"/>
            <person name="Walter F."/>
            <person name="Albersmeier A."/>
            <person name="Kalinowski J."/>
            <person name="Ruckert C."/>
        </authorList>
    </citation>
    <scope>NUCLEOTIDE SEQUENCE</scope>
    <source>
        <strain evidence="2">JCM 15325</strain>
    </source>
</reference>
<reference evidence="2" key="2">
    <citation type="submission" date="2020-09" db="EMBL/GenBank/DDBJ databases">
        <authorList>
            <person name="Sun Q."/>
            <person name="Ohkuma M."/>
        </authorList>
    </citation>
    <scope>NUCLEOTIDE SEQUENCE</scope>
    <source>
        <strain evidence="2">JCM 15325</strain>
    </source>
</reference>